<dbReference type="AlphaFoldDB" id="A0A8K0XZ17"/>
<accession>A0A8K0XZ17</accession>
<reference evidence="1" key="1">
    <citation type="submission" date="2021-01" db="EMBL/GenBank/DDBJ databases">
        <title>Intestinitalea alba gen. nov., sp. nov., a novel genus of the family Enterobacteriaceae, isolated from the gut of the plastic-eating mealworm Tenebrio molitor L.</title>
        <authorList>
            <person name="Yang Y."/>
        </authorList>
    </citation>
    <scope>NUCLEOTIDE SEQUENCE</scope>
    <source>
        <strain evidence="1">BIT-L3</strain>
    </source>
</reference>
<dbReference type="EMBL" id="JAEPBH010000069">
    <property type="protein sequence ID" value="MBK4716987.1"/>
    <property type="molecule type" value="Genomic_DNA"/>
</dbReference>
<keyword evidence="2" id="KW-1185">Reference proteome</keyword>
<evidence type="ECO:0000313" key="2">
    <source>
        <dbReference type="Proteomes" id="UP000659047"/>
    </source>
</evidence>
<name>A0A8K0XZ17_9ENTR</name>
<gene>
    <name evidence="1" type="ORF">JJB97_16970</name>
</gene>
<dbReference type="RefSeq" id="WP_238715286.1">
    <property type="nucleotide sequence ID" value="NZ_JAEPBH010000069.1"/>
</dbReference>
<dbReference type="Proteomes" id="UP000659047">
    <property type="component" value="Unassembled WGS sequence"/>
</dbReference>
<protein>
    <submittedName>
        <fullName evidence="1">Uncharacterized protein</fullName>
    </submittedName>
</protein>
<comment type="caution">
    <text evidence="1">The sequence shown here is derived from an EMBL/GenBank/DDBJ whole genome shotgun (WGS) entry which is preliminary data.</text>
</comment>
<proteinExistence type="predicted"/>
<organism evidence="1 2">
    <name type="scientific">Tenebrionibacter intestinalis</name>
    <dbReference type="NCBI Taxonomy" id="2799638"/>
    <lineage>
        <taxon>Bacteria</taxon>
        <taxon>Pseudomonadati</taxon>
        <taxon>Pseudomonadota</taxon>
        <taxon>Gammaproteobacteria</taxon>
        <taxon>Enterobacterales</taxon>
        <taxon>Enterobacteriaceae</taxon>
        <taxon>Tenebrionibacter/Tenebrionicola group</taxon>
        <taxon>Tenebrionibacter</taxon>
    </lineage>
</organism>
<evidence type="ECO:0000313" key="1">
    <source>
        <dbReference type="EMBL" id="MBK4716987.1"/>
    </source>
</evidence>
<sequence>MLPLLPERSQCAILSMMTKLGLVSRRWLPDEQAVLKNHFATEGVNVIHRLPGRSESAIRNQAALPAPPVCPAHVPLVSTRTDASGKTSAPAAG</sequence>